<gene>
    <name evidence="2" type="ORF">AVE30378_02475</name>
</gene>
<feature type="transmembrane region" description="Helical" evidence="1">
    <location>
        <begin position="7"/>
        <end position="28"/>
    </location>
</feature>
<proteinExistence type="predicted"/>
<feature type="transmembrane region" description="Helical" evidence="1">
    <location>
        <begin position="83"/>
        <end position="101"/>
    </location>
</feature>
<dbReference type="OrthoDB" id="5569566at2"/>
<keyword evidence="1" id="KW-0812">Transmembrane</keyword>
<keyword evidence="1" id="KW-0472">Membrane</keyword>
<evidence type="ECO:0000256" key="1">
    <source>
        <dbReference type="SAM" id="Phobius"/>
    </source>
</evidence>
<protein>
    <submittedName>
        <fullName evidence="2">Uncharacterized protein</fullName>
    </submittedName>
</protein>
<keyword evidence="1" id="KW-1133">Transmembrane helix</keyword>
<accession>A0A446CHB4</accession>
<name>A0A446CHB4_9BURK</name>
<reference evidence="2 3" key="1">
    <citation type="submission" date="2018-07" db="EMBL/GenBank/DDBJ databases">
        <authorList>
            <person name="Peeters C."/>
        </authorList>
    </citation>
    <scope>NUCLEOTIDE SEQUENCE [LARGE SCALE GENOMIC DNA]</scope>
    <source>
        <strain evidence="2 3">LMG 30378</strain>
    </source>
</reference>
<feature type="transmembrane region" description="Helical" evidence="1">
    <location>
        <begin position="48"/>
        <end position="71"/>
    </location>
</feature>
<dbReference type="RefSeq" id="WP_129241173.1">
    <property type="nucleotide sequence ID" value="NZ_UFQC01000011.1"/>
</dbReference>
<dbReference type="AlphaFoldDB" id="A0A446CHB4"/>
<organism evidence="2 3">
    <name type="scientific">Achromobacter veterisilvae</name>
    <dbReference type="NCBI Taxonomy" id="2069367"/>
    <lineage>
        <taxon>Bacteria</taxon>
        <taxon>Pseudomonadati</taxon>
        <taxon>Pseudomonadota</taxon>
        <taxon>Betaproteobacteria</taxon>
        <taxon>Burkholderiales</taxon>
        <taxon>Alcaligenaceae</taxon>
        <taxon>Achromobacter</taxon>
    </lineage>
</organism>
<dbReference type="Proteomes" id="UP000289465">
    <property type="component" value="Unassembled WGS sequence"/>
</dbReference>
<sequence>MQRRFWIELLLMVAGPVIWLAHFLFIYMVNAVACAHFPSGGVWMALPVSSWIILAASALALAGMAAVSLYQRRRVRTRRLPRFHGWLTGSLCLLSAVAVLWETLPVLTAAACG</sequence>
<evidence type="ECO:0000313" key="3">
    <source>
        <dbReference type="Proteomes" id="UP000289465"/>
    </source>
</evidence>
<evidence type="ECO:0000313" key="2">
    <source>
        <dbReference type="EMBL" id="SSW67153.1"/>
    </source>
</evidence>
<dbReference type="EMBL" id="UFQC01000011">
    <property type="protein sequence ID" value="SSW67153.1"/>
    <property type="molecule type" value="Genomic_DNA"/>
</dbReference>